<organism evidence="3 4">
    <name type="scientific">Nitzschia inconspicua</name>
    <dbReference type="NCBI Taxonomy" id="303405"/>
    <lineage>
        <taxon>Eukaryota</taxon>
        <taxon>Sar</taxon>
        <taxon>Stramenopiles</taxon>
        <taxon>Ochrophyta</taxon>
        <taxon>Bacillariophyta</taxon>
        <taxon>Bacillariophyceae</taxon>
        <taxon>Bacillariophycidae</taxon>
        <taxon>Bacillariales</taxon>
        <taxon>Bacillariaceae</taxon>
        <taxon>Nitzschia</taxon>
    </lineage>
</organism>
<accession>A0A9K3L6M9</accession>
<dbReference type="AlphaFoldDB" id="A0A9K3L6M9"/>
<feature type="transmembrane region" description="Helical" evidence="1">
    <location>
        <begin position="330"/>
        <end position="351"/>
    </location>
</feature>
<evidence type="ECO:0000256" key="1">
    <source>
        <dbReference type="SAM" id="Phobius"/>
    </source>
</evidence>
<evidence type="ECO:0000313" key="3">
    <source>
        <dbReference type="EMBL" id="KAG7355638.1"/>
    </source>
</evidence>
<reference evidence="3" key="1">
    <citation type="journal article" date="2021" name="Sci. Rep.">
        <title>Diploid genomic architecture of Nitzschia inconspicua, an elite biomass production diatom.</title>
        <authorList>
            <person name="Oliver A."/>
            <person name="Podell S."/>
            <person name="Pinowska A."/>
            <person name="Traller J.C."/>
            <person name="Smith S.R."/>
            <person name="McClure R."/>
            <person name="Beliaev A."/>
            <person name="Bohutskyi P."/>
            <person name="Hill E.A."/>
            <person name="Rabines A."/>
            <person name="Zheng H."/>
            <person name="Allen L.Z."/>
            <person name="Kuo A."/>
            <person name="Grigoriev I.V."/>
            <person name="Allen A.E."/>
            <person name="Hazlebeck D."/>
            <person name="Allen E.E."/>
        </authorList>
    </citation>
    <scope>NUCLEOTIDE SEQUENCE</scope>
    <source>
        <strain evidence="3">Hildebrandi</strain>
    </source>
</reference>
<keyword evidence="1" id="KW-0812">Transmembrane</keyword>
<keyword evidence="4" id="KW-1185">Reference proteome</keyword>
<feature type="chain" id="PRO_5039949749" evidence="2">
    <location>
        <begin position="19"/>
        <end position="370"/>
    </location>
</feature>
<gene>
    <name evidence="3" type="ORF">IV203_000324</name>
</gene>
<evidence type="ECO:0000256" key="2">
    <source>
        <dbReference type="SAM" id="SignalP"/>
    </source>
</evidence>
<sequence length="370" mass="40356">MFSRFAVLALSLLVGASATVINSANGDIPVDSHVGHALLKNARQLANSNSYSSNGQSKYSGSYQEVNWNEIDTSYIAGYSIKFQGCHHVQQWNDDANGEDDIKILTQRLVRFRLCPANVCSAGLTAGCDSNYGDYVVDMETYVGAYLDQMQNEYMNGGGGGRHLANNGNSYNKYNINLSNYMSCGQMESNNNNRELANNNQQQYYYNSNGQSYYVGPYCAEQGGEIRLGTFLDDTCSIFADDGADAFKAAHGGMALPYSDHSMVNMNCISCGGYGQVNEMCDTIYKVAGKCETKMSVYYPNESACAYIDGIKIIREDGVIRTSATRKSKAAAVSIGVFLTAAVLLAGYVYYLRTKLGRAKINLQAASQNL</sequence>
<keyword evidence="2" id="KW-0732">Signal</keyword>
<keyword evidence="1" id="KW-0472">Membrane</keyword>
<reference evidence="3" key="2">
    <citation type="submission" date="2021-04" db="EMBL/GenBank/DDBJ databases">
        <authorList>
            <person name="Podell S."/>
        </authorList>
    </citation>
    <scope>NUCLEOTIDE SEQUENCE</scope>
    <source>
        <strain evidence="3">Hildebrandi</strain>
    </source>
</reference>
<comment type="caution">
    <text evidence="3">The sequence shown here is derived from an EMBL/GenBank/DDBJ whole genome shotgun (WGS) entry which is preliminary data.</text>
</comment>
<dbReference type="EMBL" id="JAGRRH010000015">
    <property type="protein sequence ID" value="KAG7355638.1"/>
    <property type="molecule type" value="Genomic_DNA"/>
</dbReference>
<keyword evidence="1" id="KW-1133">Transmembrane helix</keyword>
<dbReference type="Proteomes" id="UP000693970">
    <property type="component" value="Unassembled WGS sequence"/>
</dbReference>
<name>A0A9K3L6M9_9STRA</name>
<proteinExistence type="predicted"/>
<feature type="signal peptide" evidence="2">
    <location>
        <begin position="1"/>
        <end position="18"/>
    </location>
</feature>
<protein>
    <submittedName>
        <fullName evidence="3">Uncharacterized protein</fullName>
    </submittedName>
</protein>
<dbReference type="OrthoDB" id="41670at2759"/>
<evidence type="ECO:0000313" key="4">
    <source>
        <dbReference type="Proteomes" id="UP000693970"/>
    </source>
</evidence>